<name>A0A6L5G4F3_9ACTN</name>
<dbReference type="RefSeq" id="WP_153023675.1">
    <property type="nucleotide sequence ID" value="NZ_WIAO01000002.1"/>
</dbReference>
<comment type="caution">
    <text evidence="1">The sequence shown here is derived from an EMBL/GenBank/DDBJ whole genome shotgun (WGS) entry which is preliminary data.</text>
</comment>
<dbReference type="EMBL" id="WIAO01000002">
    <property type="protein sequence ID" value="MQM24510.1"/>
    <property type="molecule type" value="Genomic_DNA"/>
</dbReference>
<keyword evidence="2" id="KW-1185">Reference proteome</keyword>
<dbReference type="Proteomes" id="UP000477750">
    <property type="component" value="Unassembled WGS sequence"/>
</dbReference>
<proteinExistence type="predicted"/>
<gene>
    <name evidence="1" type="ORF">GFD30_02770</name>
</gene>
<dbReference type="AlphaFoldDB" id="A0A6L5G4F3"/>
<evidence type="ECO:0000313" key="1">
    <source>
        <dbReference type="EMBL" id="MQM24510.1"/>
    </source>
</evidence>
<evidence type="ECO:0000313" key="2">
    <source>
        <dbReference type="Proteomes" id="UP000477750"/>
    </source>
</evidence>
<reference evidence="1 2" key="1">
    <citation type="submission" date="2019-10" db="EMBL/GenBank/DDBJ databases">
        <title>Glycomyces albidus sp. nov., a novel actinomycete isolated from rhizosphere soil of wheat (Triticum aestivum L.).</title>
        <authorList>
            <person name="Qian L."/>
        </authorList>
    </citation>
    <scope>NUCLEOTIDE SEQUENCE [LARGE SCALE GENOMIC DNA]</scope>
    <source>
        <strain evidence="1 2">NEAU-7082</strain>
    </source>
</reference>
<accession>A0A6L5G4F3</accession>
<sequence length="185" mass="19391">MSDIPFRLLRAAVFAAVSGSASLLLHLWSGGHAPGPLQAAAAFGLVFGVAFAAGGRQRGFPALAPLCLAAQWGLHELFQGALFNETLLQGAAETAAHAHGSGVSMWLVHIAAALAQASWLSRGDAAFASLLDLLTLWFARLVRITGLNAPVAVRPRRFPVRTRAPRPAPVASAAISRRGPPRFAF</sequence>
<organism evidence="1 2">
    <name type="scientific">Glycomyces albidus</name>
    <dbReference type="NCBI Taxonomy" id="2656774"/>
    <lineage>
        <taxon>Bacteria</taxon>
        <taxon>Bacillati</taxon>
        <taxon>Actinomycetota</taxon>
        <taxon>Actinomycetes</taxon>
        <taxon>Glycomycetales</taxon>
        <taxon>Glycomycetaceae</taxon>
        <taxon>Glycomyces</taxon>
    </lineage>
</organism>
<protein>
    <submittedName>
        <fullName evidence="1">Uncharacterized protein</fullName>
    </submittedName>
</protein>